<evidence type="ECO:0000313" key="4">
    <source>
        <dbReference type="Proteomes" id="UP000202485"/>
    </source>
</evidence>
<feature type="compositionally biased region" description="Gly residues" evidence="1">
    <location>
        <begin position="153"/>
        <end position="168"/>
    </location>
</feature>
<reference evidence="4" key="1">
    <citation type="submission" date="2017-05" db="EMBL/GenBank/DDBJ databases">
        <authorList>
            <person name="Rodrigo-Torres L."/>
            <person name="Arahal R. D."/>
            <person name="Lucena T."/>
        </authorList>
    </citation>
    <scope>NUCLEOTIDE SEQUENCE [LARGE SCALE GENOMIC DNA]</scope>
    <source>
        <strain evidence="4">CECT 8715</strain>
    </source>
</reference>
<evidence type="ECO:0000256" key="2">
    <source>
        <dbReference type="SAM" id="SignalP"/>
    </source>
</evidence>
<dbReference type="EMBL" id="FXYG01000004">
    <property type="protein sequence ID" value="SMX47760.1"/>
    <property type="molecule type" value="Genomic_DNA"/>
</dbReference>
<keyword evidence="4" id="KW-1185">Reference proteome</keyword>
<gene>
    <name evidence="3" type="ORF">RUA8715_03191</name>
</gene>
<keyword evidence="2" id="KW-0732">Signal</keyword>
<feature type="compositionally biased region" description="Gly residues" evidence="1">
    <location>
        <begin position="176"/>
        <end position="220"/>
    </location>
</feature>
<evidence type="ECO:0000256" key="1">
    <source>
        <dbReference type="SAM" id="MobiDB-lite"/>
    </source>
</evidence>
<feature type="compositionally biased region" description="Low complexity" evidence="1">
    <location>
        <begin position="221"/>
        <end position="230"/>
    </location>
</feature>
<feature type="signal peptide" evidence="2">
    <location>
        <begin position="1"/>
        <end position="28"/>
    </location>
</feature>
<sequence length="236" mass="22204">MFKSSKSGMAAWVVASFLGVAAASAAMAEPQVCNANTARIAANDGDYATLCGCSQVTPSFLSHLQQRADFGSVLANTSQQCPGLANLLSDLPTGSISNANSFDGRENDPSGFQPASNTGPSAGGGSGSGGGNSGPGNGGGNDDPGDGGSDDPGNGGGNDDPGKGGGKPGHGDGKPGKGGGHGGGKGNNGDGKGGGKGNNGGGGKDNNGGSKGNNGGGNGPEGSSPGRGNNANNDEN</sequence>
<feature type="region of interest" description="Disordered" evidence="1">
    <location>
        <begin position="97"/>
        <end position="236"/>
    </location>
</feature>
<accession>A0A238KYP2</accession>
<feature type="chain" id="PRO_5012714814" evidence="2">
    <location>
        <begin position="29"/>
        <end position="236"/>
    </location>
</feature>
<name>A0A238KYP2_9RHOB</name>
<dbReference type="AlphaFoldDB" id="A0A238KYP2"/>
<feature type="compositionally biased region" description="Gly residues" evidence="1">
    <location>
        <begin position="121"/>
        <end position="142"/>
    </location>
</feature>
<dbReference type="RefSeq" id="WP_176432505.1">
    <property type="nucleotide sequence ID" value="NZ_FXYG01000004.1"/>
</dbReference>
<proteinExistence type="predicted"/>
<organism evidence="3 4">
    <name type="scientific">Ruegeria arenilitoris</name>
    <dbReference type="NCBI Taxonomy" id="1173585"/>
    <lineage>
        <taxon>Bacteria</taxon>
        <taxon>Pseudomonadati</taxon>
        <taxon>Pseudomonadota</taxon>
        <taxon>Alphaproteobacteria</taxon>
        <taxon>Rhodobacterales</taxon>
        <taxon>Roseobacteraceae</taxon>
        <taxon>Ruegeria</taxon>
    </lineage>
</organism>
<protein>
    <submittedName>
        <fullName evidence="3">Uncharacterized protein</fullName>
    </submittedName>
</protein>
<evidence type="ECO:0000313" key="3">
    <source>
        <dbReference type="EMBL" id="SMX47760.1"/>
    </source>
</evidence>
<dbReference type="Proteomes" id="UP000202485">
    <property type="component" value="Unassembled WGS sequence"/>
</dbReference>